<dbReference type="EMBL" id="CAVMBE010000022">
    <property type="protein sequence ID" value="CAK4005104.1"/>
    <property type="molecule type" value="Genomic_DNA"/>
</dbReference>
<evidence type="ECO:0000313" key="2">
    <source>
        <dbReference type="EMBL" id="CAK4005104.1"/>
    </source>
</evidence>
<protein>
    <submittedName>
        <fullName evidence="2">Uncharacterized protein</fullName>
    </submittedName>
</protein>
<comment type="caution">
    <text evidence="2">The sequence shown here is derived from an EMBL/GenBank/DDBJ whole genome shotgun (WGS) entry which is preliminary data.</text>
</comment>
<keyword evidence="3" id="KW-1185">Reference proteome</keyword>
<feature type="compositionally biased region" description="Basic and acidic residues" evidence="1">
    <location>
        <begin position="48"/>
        <end position="63"/>
    </location>
</feature>
<feature type="compositionally biased region" description="Acidic residues" evidence="1">
    <location>
        <begin position="121"/>
        <end position="141"/>
    </location>
</feature>
<dbReference type="AlphaFoldDB" id="A0AAI9EAM3"/>
<organism evidence="2 3">
    <name type="scientific">Lecanosticta acicola</name>
    <dbReference type="NCBI Taxonomy" id="111012"/>
    <lineage>
        <taxon>Eukaryota</taxon>
        <taxon>Fungi</taxon>
        <taxon>Dikarya</taxon>
        <taxon>Ascomycota</taxon>
        <taxon>Pezizomycotina</taxon>
        <taxon>Dothideomycetes</taxon>
        <taxon>Dothideomycetidae</taxon>
        <taxon>Mycosphaerellales</taxon>
        <taxon>Mycosphaerellaceae</taxon>
        <taxon>Lecanosticta</taxon>
    </lineage>
</organism>
<evidence type="ECO:0000313" key="3">
    <source>
        <dbReference type="Proteomes" id="UP001296104"/>
    </source>
</evidence>
<reference evidence="2" key="1">
    <citation type="submission" date="2023-11" db="EMBL/GenBank/DDBJ databases">
        <authorList>
            <person name="Alioto T."/>
            <person name="Alioto T."/>
            <person name="Gomez Garrido J."/>
        </authorList>
    </citation>
    <scope>NUCLEOTIDE SEQUENCE</scope>
</reference>
<sequence>MSAAAKGWTDTEKLGLIFQIMQKMEKPIPWSELELPEGRTRKACQVMLDKEKAKVREAKKGAADGEEGEGPGTPTPATPATPASKGKKRTAQATYGEDSGKKAKKPRATPKKKKKKVTAGADEDDEKAPSEVEEESSEGADDGAKVKPEPAEEDGELV</sequence>
<accession>A0AAI9EAM3</accession>
<gene>
    <name evidence="2" type="ORF">LECACI_7A004282</name>
</gene>
<evidence type="ECO:0000256" key="1">
    <source>
        <dbReference type="SAM" id="MobiDB-lite"/>
    </source>
</evidence>
<dbReference type="Proteomes" id="UP001296104">
    <property type="component" value="Unassembled WGS sequence"/>
</dbReference>
<proteinExistence type="predicted"/>
<feature type="compositionally biased region" description="Basic residues" evidence="1">
    <location>
        <begin position="102"/>
        <end position="117"/>
    </location>
</feature>
<feature type="region of interest" description="Disordered" evidence="1">
    <location>
        <begin position="47"/>
        <end position="158"/>
    </location>
</feature>
<name>A0AAI9EAM3_9PEZI</name>